<dbReference type="EMBL" id="CP093547">
    <property type="protein sequence ID" value="UNP29762.1"/>
    <property type="molecule type" value="Genomic_DNA"/>
</dbReference>
<gene>
    <name evidence="2" type="ORF">MOV92_00290</name>
</gene>
<reference evidence="2 3" key="1">
    <citation type="submission" date="2022-03" db="EMBL/GenBank/DDBJ databases">
        <title>Complete genome sequence of Lysobacter capsici VKM B-2533 and Lysobacter gummosus 10.1.1, promising sources of lytic agents.</title>
        <authorList>
            <person name="Tarlachkov S.V."/>
            <person name="Kudryakova I.V."/>
            <person name="Afoshin A.S."/>
            <person name="Leontyevskaya E.A."/>
            <person name="Leontyevskaya N.V."/>
        </authorList>
    </citation>
    <scope>NUCLEOTIDE SEQUENCE [LARGE SCALE GENOMIC DNA]</scope>
    <source>
        <strain evidence="2 3">10.1.1</strain>
    </source>
</reference>
<evidence type="ECO:0008006" key="4">
    <source>
        <dbReference type="Google" id="ProtNLM"/>
    </source>
</evidence>
<feature type="chain" id="PRO_5046053589" description="Gram-negative pili assembly chaperone, N-terminal domain protein" evidence="1">
    <location>
        <begin position="26"/>
        <end position="267"/>
    </location>
</feature>
<keyword evidence="1" id="KW-0732">Signal</keyword>
<accession>A0ABY3XAV5</accession>
<dbReference type="Proteomes" id="UP000829194">
    <property type="component" value="Chromosome"/>
</dbReference>
<evidence type="ECO:0000256" key="1">
    <source>
        <dbReference type="SAM" id="SignalP"/>
    </source>
</evidence>
<dbReference type="RefSeq" id="WP_057941090.1">
    <property type="nucleotide sequence ID" value="NZ_CP011131.1"/>
</dbReference>
<organism evidence="2 3">
    <name type="scientific">Lysobacter gummosus</name>
    <dbReference type="NCBI Taxonomy" id="262324"/>
    <lineage>
        <taxon>Bacteria</taxon>
        <taxon>Pseudomonadati</taxon>
        <taxon>Pseudomonadota</taxon>
        <taxon>Gammaproteobacteria</taxon>
        <taxon>Lysobacterales</taxon>
        <taxon>Lysobacteraceae</taxon>
        <taxon>Lysobacter</taxon>
    </lineage>
</organism>
<evidence type="ECO:0000313" key="3">
    <source>
        <dbReference type="Proteomes" id="UP000829194"/>
    </source>
</evidence>
<feature type="signal peptide" evidence="1">
    <location>
        <begin position="1"/>
        <end position="25"/>
    </location>
</feature>
<evidence type="ECO:0000313" key="2">
    <source>
        <dbReference type="EMBL" id="UNP29762.1"/>
    </source>
</evidence>
<proteinExistence type="predicted"/>
<name>A0ABY3XAV5_9GAMM</name>
<keyword evidence="3" id="KW-1185">Reference proteome</keyword>
<protein>
    <recommendedName>
        <fullName evidence="4">Gram-negative pili assembly chaperone, N-terminal domain protein</fullName>
    </recommendedName>
</protein>
<sequence length="267" mass="27990">MRKFRLDIAGLLLAAGALASAGAGAQGFSALVSPPRFEDQVKPGTVYRNVVEISNVSGAAAHYTLKTADWHLDAQGSAVFDTALAPGSCRPWVGLEAADIHVAANGKRRYRFEVAVPADAPVGECRFAILLEGDPENVGGALALPVSGRIGIIVYLGVGEAAARLHLLDTGVAQVEGHKLPVLRVRNDGNAHSRLEGLVDGTDANGRKLSFLPSSLPLMPGETRTIALTPQADDTASAPPVIAYPLQLKGALDWGKQRLELDARLSP</sequence>